<proteinExistence type="predicted"/>
<organism evidence="2 3">
    <name type="scientific">Mya arenaria</name>
    <name type="common">Soft-shell clam</name>
    <dbReference type="NCBI Taxonomy" id="6604"/>
    <lineage>
        <taxon>Eukaryota</taxon>
        <taxon>Metazoa</taxon>
        <taxon>Spiralia</taxon>
        <taxon>Lophotrochozoa</taxon>
        <taxon>Mollusca</taxon>
        <taxon>Bivalvia</taxon>
        <taxon>Autobranchia</taxon>
        <taxon>Heteroconchia</taxon>
        <taxon>Euheterodonta</taxon>
        <taxon>Imparidentia</taxon>
        <taxon>Neoheterodontei</taxon>
        <taxon>Myida</taxon>
        <taxon>Myoidea</taxon>
        <taxon>Myidae</taxon>
        <taxon>Mya</taxon>
    </lineage>
</organism>
<feature type="compositionally biased region" description="Basic and acidic residues" evidence="1">
    <location>
        <begin position="1"/>
        <end position="12"/>
    </location>
</feature>
<reference evidence="2" key="1">
    <citation type="submission" date="2022-11" db="EMBL/GenBank/DDBJ databases">
        <title>Centuries of genome instability and evolution in soft-shell clam transmissible cancer (bioRxiv).</title>
        <authorList>
            <person name="Hart S.F.M."/>
            <person name="Yonemitsu M.A."/>
            <person name="Giersch R.M."/>
            <person name="Beal B.F."/>
            <person name="Arriagada G."/>
            <person name="Davis B.W."/>
            <person name="Ostrander E.A."/>
            <person name="Goff S.P."/>
            <person name="Metzger M.J."/>
        </authorList>
    </citation>
    <scope>NUCLEOTIDE SEQUENCE</scope>
    <source>
        <strain evidence="2">MELC-2E11</strain>
        <tissue evidence="2">Siphon/mantle</tissue>
    </source>
</reference>
<protein>
    <submittedName>
        <fullName evidence="2">Uncharacterized protein</fullName>
    </submittedName>
</protein>
<sequence>MSDSEIERKMATDSENEQLEVDSHKETKQKRTPERTTPNLVKDDANDVDVTSTFTSTKERNGIVPMHHRLAESFLKRKYSELEDDGDSERVNNEDGKERENRLNEKLFSLRQQHREQMYPMDASFATLNHTTSIPMSSIMSTHSIPSATVTSMCTDRLKPALLPEQNIPGPSGKSDNSNRDSLNKEGPKLQMHKPSFMITDILSPEKGTNKRDIRDQRDACHSVFTDPRLFSLSHRTFIDRPLTASSCGSEHGPGGAGAPRFDDDDSDYDDDKSETDETV</sequence>
<feature type="region of interest" description="Disordered" evidence="1">
    <location>
        <begin position="83"/>
        <end position="102"/>
    </location>
</feature>
<feature type="region of interest" description="Disordered" evidence="1">
    <location>
        <begin position="243"/>
        <end position="280"/>
    </location>
</feature>
<evidence type="ECO:0000313" key="2">
    <source>
        <dbReference type="EMBL" id="WAR30755.1"/>
    </source>
</evidence>
<evidence type="ECO:0000313" key="3">
    <source>
        <dbReference type="Proteomes" id="UP001164746"/>
    </source>
</evidence>
<feature type="region of interest" description="Disordered" evidence="1">
    <location>
        <begin position="162"/>
        <end position="196"/>
    </location>
</feature>
<feature type="compositionally biased region" description="Basic and acidic residues" evidence="1">
    <location>
        <begin position="177"/>
        <end position="188"/>
    </location>
</feature>
<feature type="compositionally biased region" description="Acidic residues" evidence="1">
    <location>
        <begin position="263"/>
        <end position="280"/>
    </location>
</feature>
<feature type="compositionally biased region" description="Basic and acidic residues" evidence="1">
    <location>
        <begin position="21"/>
        <end position="34"/>
    </location>
</feature>
<dbReference type="EMBL" id="CP111028">
    <property type="protein sequence ID" value="WAR30755.1"/>
    <property type="molecule type" value="Genomic_DNA"/>
</dbReference>
<keyword evidence="3" id="KW-1185">Reference proteome</keyword>
<name>A0ABY7G8L8_MYAAR</name>
<feature type="region of interest" description="Disordered" evidence="1">
    <location>
        <begin position="1"/>
        <end position="48"/>
    </location>
</feature>
<gene>
    <name evidence="2" type="ORF">MAR_033297</name>
</gene>
<feature type="compositionally biased region" description="Basic and acidic residues" evidence="1">
    <location>
        <begin position="88"/>
        <end position="102"/>
    </location>
</feature>
<evidence type="ECO:0000256" key="1">
    <source>
        <dbReference type="SAM" id="MobiDB-lite"/>
    </source>
</evidence>
<dbReference type="Proteomes" id="UP001164746">
    <property type="component" value="Chromosome 17"/>
</dbReference>
<accession>A0ABY7G8L8</accession>